<accession>A0ABW0MBV2</accession>
<dbReference type="Proteomes" id="UP001596045">
    <property type="component" value="Unassembled WGS sequence"/>
</dbReference>
<dbReference type="RefSeq" id="WP_378997832.1">
    <property type="nucleotide sequence ID" value="NZ_JBHSMT010000022.1"/>
</dbReference>
<comment type="caution">
    <text evidence="3">The sequence shown here is derived from an EMBL/GenBank/DDBJ whole genome shotgun (WGS) entry which is preliminary data.</text>
</comment>
<evidence type="ECO:0000256" key="1">
    <source>
        <dbReference type="SAM" id="Coils"/>
    </source>
</evidence>
<dbReference type="EMBL" id="JBHSMT010000022">
    <property type="protein sequence ID" value="MFC5474722.1"/>
    <property type="molecule type" value="Genomic_DNA"/>
</dbReference>
<evidence type="ECO:0000256" key="2">
    <source>
        <dbReference type="SAM" id="MobiDB-lite"/>
    </source>
</evidence>
<evidence type="ECO:0000313" key="3">
    <source>
        <dbReference type="EMBL" id="MFC5474722.1"/>
    </source>
</evidence>
<sequence>MPKNKRPTPRKSANSAENKQDAAIQTLCDLAIELVEQEDSESFFEVMEQKENDLTKLIRKQLNQKNDDVLYEAIDRAKYADIDAYQLLKERIEEASEVMLFKREEGSTVEVNAFVIPMFVRTSGGLDRGQCFQDQQAFELLTKSFQEAELESQDATVVLVNHAYHLDEIDGITYSHLSEMIRDAFASMTNKKVAATPAIARSLSGWPDSDFAAEDLAVEVRFLLGFTLKSTEDAFYAVPNDDVDAFFDARAERFQHWAEQNAPLMARCLGTDGREIDIHFLYQDLFHGGKERGIAEQFMLQMMSDLNQGLLQHGIAAEQTKAVIAPAEMRDEPVLRVNLYAEADGALVASFDKPINYVGDLEVEIDDAYDALMTMGVKSLSIAAEFDADGHPVDVQPYEI</sequence>
<reference evidence="4" key="1">
    <citation type="journal article" date="2019" name="Int. J. Syst. Evol. Microbiol.">
        <title>The Global Catalogue of Microorganisms (GCM) 10K type strain sequencing project: providing services to taxonomists for standard genome sequencing and annotation.</title>
        <authorList>
            <consortium name="The Broad Institute Genomics Platform"/>
            <consortium name="The Broad Institute Genome Sequencing Center for Infectious Disease"/>
            <person name="Wu L."/>
            <person name="Ma J."/>
        </authorList>
    </citation>
    <scope>NUCLEOTIDE SEQUENCE [LARGE SCALE GENOMIC DNA]</scope>
    <source>
        <strain evidence="4">JCM 17066</strain>
    </source>
</reference>
<evidence type="ECO:0000313" key="4">
    <source>
        <dbReference type="Proteomes" id="UP001596045"/>
    </source>
</evidence>
<protein>
    <submittedName>
        <fullName evidence="3">DUF2863 family protein</fullName>
    </submittedName>
</protein>
<dbReference type="InterPro" id="IPR021292">
    <property type="entry name" value="DUF2863"/>
</dbReference>
<feature type="region of interest" description="Disordered" evidence="2">
    <location>
        <begin position="1"/>
        <end position="20"/>
    </location>
</feature>
<proteinExistence type="predicted"/>
<keyword evidence="4" id="KW-1185">Reference proteome</keyword>
<gene>
    <name evidence="3" type="ORF">ACFPM8_12230</name>
</gene>
<name>A0ABW0MBV2_9BURK</name>
<feature type="coiled-coil region" evidence="1">
    <location>
        <begin position="47"/>
        <end position="105"/>
    </location>
</feature>
<keyword evidence="1" id="KW-0175">Coiled coil</keyword>
<organism evidence="3 4">
    <name type="scientific">Paraherbaspirillum soli</name>
    <dbReference type="NCBI Taxonomy" id="631222"/>
    <lineage>
        <taxon>Bacteria</taxon>
        <taxon>Pseudomonadati</taxon>
        <taxon>Pseudomonadota</taxon>
        <taxon>Betaproteobacteria</taxon>
        <taxon>Burkholderiales</taxon>
        <taxon>Oxalobacteraceae</taxon>
        <taxon>Paraherbaspirillum</taxon>
    </lineage>
</organism>
<dbReference type="Pfam" id="PF11062">
    <property type="entry name" value="DUF2863"/>
    <property type="match status" value="1"/>
</dbReference>